<dbReference type="GO" id="GO:0004806">
    <property type="term" value="F:triacylglycerol lipase activity"/>
    <property type="evidence" value="ECO:0007669"/>
    <property type="project" value="TreeGrafter"/>
</dbReference>
<feature type="region of interest" description="Disordered" evidence="1">
    <location>
        <begin position="1"/>
        <end position="27"/>
    </location>
</feature>
<name>A0A6J4JV16_9PSEU</name>
<gene>
    <name evidence="3" type="ORF">AVDCRST_MAG54-4235</name>
</gene>
<dbReference type="SUPFAM" id="SSF53474">
    <property type="entry name" value="alpha/beta-Hydrolases"/>
    <property type="match status" value="1"/>
</dbReference>
<dbReference type="Pfam" id="PF00561">
    <property type="entry name" value="Abhydrolase_1"/>
    <property type="match status" value="1"/>
</dbReference>
<dbReference type="PRINTS" id="PR00111">
    <property type="entry name" value="ABHYDROLASE"/>
</dbReference>
<dbReference type="Gene3D" id="3.40.50.1820">
    <property type="entry name" value="alpha/beta hydrolase"/>
    <property type="match status" value="1"/>
</dbReference>
<dbReference type="InterPro" id="IPR029058">
    <property type="entry name" value="AB_hydrolase_fold"/>
</dbReference>
<dbReference type="AlphaFoldDB" id="A0A6J4JV16"/>
<dbReference type="InterPro" id="IPR050471">
    <property type="entry name" value="AB_hydrolase"/>
</dbReference>
<evidence type="ECO:0000259" key="2">
    <source>
        <dbReference type="Pfam" id="PF00561"/>
    </source>
</evidence>
<dbReference type="InterPro" id="IPR000073">
    <property type="entry name" value="AB_hydrolase_1"/>
</dbReference>
<feature type="domain" description="AB hydrolase-1" evidence="2">
    <location>
        <begin position="50"/>
        <end position="272"/>
    </location>
</feature>
<dbReference type="PANTHER" id="PTHR43433">
    <property type="entry name" value="HYDROLASE, ALPHA/BETA FOLD FAMILY PROTEIN"/>
    <property type="match status" value="1"/>
</dbReference>
<organism evidence="3">
    <name type="scientific">uncultured Actinomycetospora sp</name>
    <dbReference type="NCBI Taxonomy" id="1135996"/>
    <lineage>
        <taxon>Bacteria</taxon>
        <taxon>Bacillati</taxon>
        <taxon>Actinomycetota</taxon>
        <taxon>Actinomycetes</taxon>
        <taxon>Pseudonocardiales</taxon>
        <taxon>Pseudonocardiaceae</taxon>
        <taxon>Actinomycetospora</taxon>
        <taxon>environmental samples</taxon>
    </lineage>
</organism>
<sequence>MSALAADPPHGSPYDPGPGSGPDLGTVGDVTVAGHHLHVCHRPGAPGRRPLVLVNGIGASLEFLDPLVAALDPQRPVLRFDVPGIGGSPTPCVPLPMAGLAFLLAGLLDELGRARADVLGLSWGGGIAQQFALQHPDRTGKLALVSTGMGAVMVPARLSVLAKMLTPRRYNDRNYRHDAGAEIYVGESQADVDEVFSRARPVAPRGYLYQLLALMSWTSFPVLPFIAAPTLVLNGRLDPVIPVVNAHIMGALLPQSTVHLHEGGHVGILTRPHDLGPVLEDFLDR</sequence>
<accession>A0A6J4JV16</accession>
<dbReference type="GO" id="GO:0046503">
    <property type="term" value="P:glycerolipid catabolic process"/>
    <property type="evidence" value="ECO:0007669"/>
    <property type="project" value="TreeGrafter"/>
</dbReference>
<reference evidence="3" key="1">
    <citation type="submission" date="2020-02" db="EMBL/GenBank/DDBJ databases">
        <authorList>
            <person name="Meier V. D."/>
        </authorList>
    </citation>
    <scope>NUCLEOTIDE SEQUENCE</scope>
    <source>
        <strain evidence="3">AVDCRST_MAG54</strain>
    </source>
</reference>
<proteinExistence type="predicted"/>
<dbReference type="EMBL" id="CADCTH010000532">
    <property type="protein sequence ID" value="CAA9288397.1"/>
    <property type="molecule type" value="Genomic_DNA"/>
</dbReference>
<protein>
    <submittedName>
        <fullName evidence="3">Poly(3-hydroxyalkanoate) depolymerase</fullName>
    </submittedName>
</protein>
<dbReference type="PANTHER" id="PTHR43433:SF5">
    <property type="entry name" value="AB HYDROLASE-1 DOMAIN-CONTAINING PROTEIN"/>
    <property type="match status" value="1"/>
</dbReference>
<evidence type="ECO:0000256" key="1">
    <source>
        <dbReference type="SAM" id="MobiDB-lite"/>
    </source>
</evidence>
<evidence type="ECO:0000313" key="3">
    <source>
        <dbReference type="EMBL" id="CAA9288397.1"/>
    </source>
</evidence>